<evidence type="ECO:0000313" key="2">
    <source>
        <dbReference type="Proteomes" id="UP000283269"/>
    </source>
</evidence>
<reference evidence="1 2" key="1">
    <citation type="journal article" date="2018" name="Evol. Lett.">
        <title>Horizontal gene cluster transfer increased hallucinogenic mushroom diversity.</title>
        <authorList>
            <person name="Reynolds H.T."/>
            <person name="Vijayakumar V."/>
            <person name="Gluck-Thaler E."/>
            <person name="Korotkin H.B."/>
            <person name="Matheny P.B."/>
            <person name="Slot J.C."/>
        </authorList>
    </citation>
    <scope>NUCLEOTIDE SEQUENCE [LARGE SCALE GENOMIC DNA]</scope>
    <source>
        <strain evidence="1 2">2631</strain>
    </source>
</reference>
<keyword evidence="2" id="KW-1185">Reference proteome</keyword>
<proteinExistence type="predicted"/>
<organism evidence="1 2">
    <name type="scientific">Psilocybe cyanescens</name>
    <dbReference type="NCBI Taxonomy" id="93625"/>
    <lineage>
        <taxon>Eukaryota</taxon>
        <taxon>Fungi</taxon>
        <taxon>Dikarya</taxon>
        <taxon>Basidiomycota</taxon>
        <taxon>Agaricomycotina</taxon>
        <taxon>Agaricomycetes</taxon>
        <taxon>Agaricomycetidae</taxon>
        <taxon>Agaricales</taxon>
        <taxon>Agaricineae</taxon>
        <taxon>Strophariaceae</taxon>
        <taxon>Psilocybe</taxon>
    </lineage>
</organism>
<dbReference type="InParanoid" id="A0A409XNR8"/>
<dbReference type="AlphaFoldDB" id="A0A409XNR8"/>
<evidence type="ECO:0000313" key="1">
    <source>
        <dbReference type="EMBL" id="PPQ92465.1"/>
    </source>
</evidence>
<protein>
    <submittedName>
        <fullName evidence="1">Uncharacterized protein</fullName>
    </submittedName>
</protein>
<dbReference type="Proteomes" id="UP000283269">
    <property type="component" value="Unassembled WGS sequence"/>
</dbReference>
<dbReference type="EMBL" id="NHYD01001035">
    <property type="protein sequence ID" value="PPQ92465.1"/>
    <property type="molecule type" value="Genomic_DNA"/>
</dbReference>
<dbReference type="OrthoDB" id="3114259at2759"/>
<accession>A0A409XNR8</accession>
<gene>
    <name evidence="1" type="ORF">CVT25_010512</name>
</gene>
<sequence>MNETIISALLLAYWIVGEELLKRFLCIILPGVCTWAGVPLEKNVFVSGGTFITVEGNAYIENAYICESVP</sequence>
<comment type="caution">
    <text evidence="1">The sequence shown here is derived from an EMBL/GenBank/DDBJ whole genome shotgun (WGS) entry which is preliminary data.</text>
</comment>
<name>A0A409XNR8_PSICY</name>